<reference evidence="2 3" key="1">
    <citation type="submission" date="2020-06" db="EMBL/GenBank/DDBJ databases">
        <authorList>
            <person name="Li R."/>
            <person name="Bekaert M."/>
        </authorList>
    </citation>
    <scope>NUCLEOTIDE SEQUENCE [LARGE SCALE GENOMIC DNA]</scope>
    <source>
        <strain evidence="3">wild</strain>
    </source>
</reference>
<dbReference type="AlphaFoldDB" id="A0A6J8CK93"/>
<evidence type="ECO:0000313" key="2">
    <source>
        <dbReference type="EMBL" id="CAC5396868.1"/>
    </source>
</evidence>
<accession>A0A6J8CK93</accession>
<dbReference type="EMBL" id="CACVKT020005661">
    <property type="protein sequence ID" value="CAC5396868.1"/>
    <property type="molecule type" value="Genomic_DNA"/>
</dbReference>
<feature type="region of interest" description="Disordered" evidence="1">
    <location>
        <begin position="109"/>
        <end position="135"/>
    </location>
</feature>
<proteinExistence type="predicted"/>
<protein>
    <submittedName>
        <fullName evidence="2">Uncharacterized protein</fullName>
    </submittedName>
</protein>
<organism evidence="2 3">
    <name type="scientific">Mytilus coruscus</name>
    <name type="common">Sea mussel</name>
    <dbReference type="NCBI Taxonomy" id="42192"/>
    <lineage>
        <taxon>Eukaryota</taxon>
        <taxon>Metazoa</taxon>
        <taxon>Spiralia</taxon>
        <taxon>Lophotrochozoa</taxon>
        <taxon>Mollusca</taxon>
        <taxon>Bivalvia</taxon>
        <taxon>Autobranchia</taxon>
        <taxon>Pteriomorphia</taxon>
        <taxon>Mytilida</taxon>
        <taxon>Mytiloidea</taxon>
        <taxon>Mytilidae</taxon>
        <taxon>Mytilinae</taxon>
        <taxon>Mytilus</taxon>
    </lineage>
</organism>
<evidence type="ECO:0000313" key="3">
    <source>
        <dbReference type="Proteomes" id="UP000507470"/>
    </source>
</evidence>
<keyword evidence="3" id="KW-1185">Reference proteome</keyword>
<feature type="compositionally biased region" description="Polar residues" evidence="1">
    <location>
        <begin position="109"/>
        <end position="124"/>
    </location>
</feature>
<dbReference type="OrthoDB" id="6135859at2759"/>
<gene>
    <name evidence="2" type="ORF">MCOR_31372</name>
</gene>
<sequence length="310" mass="35909">MPSTSKHHTDIDSRGNIKIDHSTTYQENSFLSDSLEIKIASLHKAKFRASIDTDDALKEARKEAEEISRLSSAIKRGEIKDSVSLYDRRSHTPKSRDGTPHTTEILTYGMQSSSLGSRPQTHVESNMRRDSDKPPVSTLTMFAVSMQKLTSSKSSTKNDNKVIHKNIQGYRSFMTLRCLSSPAYLRKERSKRQRRPAIVRFQDLKDGEVMEAQDIPVMKPEVAYARQLRKRQIRSRRELQELSKIEQEEKYGKPDKTDEFKQKRYAWAKGNDELNTRIRSFLVDVETFNKRQKKPDYLMTDIVRSKTCMV</sequence>
<dbReference type="Proteomes" id="UP000507470">
    <property type="component" value="Unassembled WGS sequence"/>
</dbReference>
<evidence type="ECO:0000256" key="1">
    <source>
        <dbReference type="SAM" id="MobiDB-lite"/>
    </source>
</evidence>
<name>A0A6J8CK93_MYTCO</name>